<comment type="subcellular location">
    <subcellularLocation>
        <location evidence="1">Endomembrane system</location>
        <topology evidence="1">Multi-pass membrane protein</topology>
    </subcellularLocation>
</comment>
<keyword evidence="2 5" id="KW-0812">Transmembrane</keyword>
<keyword evidence="3 5" id="KW-1133">Transmembrane helix</keyword>
<feature type="transmembrane region" description="Helical" evidence="5">
    <location>
        <begin position="30"/>
        <end position="48"/>
    </location>
</feature>
<dbReference type="PANTHER" id="PTHR12714">
    <property type="entry name" value="PROTEIN-S ISOPRENYLCYSTEINE O-METHYLTRANSFERASE"/>
    <property type="match status" value="1"/>
</dbReference>
<proteinExistence type="predicted"/>
<evidence type="ECO:0000256" key="2">
    <source>
        <dbReference type="ARBA" id="ARBA00022692"/>
    </source>
</evidence>
<comment type="caution">
    <text evidence="6">The sequence shown here is derived from an EMBL/GenBank/DDBJ whole genome shotgun (WGS) entry which is preliminary data.</text>
</comment>
<evidence type="ECO:0000256" key="4">
    <source>
        <dbReference type="ARBA" id="ARBA00023136"/>
    </source>
</evidence>
<dbReference type="Proteomes" id="UP000179219">
    <property type="component" value="Unassembled WGS sequence"/>
</dbReference>
<gene>
    <name evidence="6" type="ORF">A2159_00485</name>
</gene>
<sequence>MPTTYFIILLLLSIGFHFVFPLLKFIFSPYNYLGFGLIIFGVIINLWTDSLFKKKHTTVKPCEIPNTLVTSRPFKLSRHPMYLGMMSILLGVAIFLGSLITFAFPIIFIIIMERRFIPLEEKNLEKKFGNQYIDYKKNVRRWI</sequence>
<keyword evidence="4 5" id="KW-0472">Membrane</keyword>
<evidence type="ECO:0000313" key="6">
    <source>
        <dbReference type="EMBL" id="OGM08219.1"/>
    </source>
</evidence>
<evidence type="ECO:0000313" key="7">
    <source>
        <dbReference type="Proteomes" id="UP000179219"/>
    </source>
</evidence>
<dbReference type="Gene3D" id="1.20.120.1630">
    <property type="match status" value="1"/>
</dbReference>
<dbReference type="GO" id="GO:0016740">
    <property type="term" value="F:transferase activity"/>
    <property type="evidence" value="ECO:0007669"/>
    <property type="project" value="UniProtKB-ARBA"/>
</dbReference>
<dbReference type="AlphaFoldDB" id="A0A1F7X0H6"/>
<dbReference type="PANTHER" id="PTHR12714:SF9">
    <property type="entry name" value="PROTEIN-S-ISOPRENYLCYSTEINE O-METHYLTRANSFERASE"/>
    <property type="match status" value="1"/>
</dbReference>
<accession>A0A1F7X0H6</accession>
<feature type="transmembrane region" description="Helical" evidence="5">
    <location>
        <begin position="6"/>
        <end position="23"/>
    </location>
</feature>
<organism evidence="6 7">
    <name type="scientific">Candidatus Woesebacteria bacterium RBG_13_34_9</name>
    <dbReference type="NCBI Taxonomy" id="1802477"/>
    <lineage>
        <taxon>Bacteria</taxon>
        <taxon>Candidatus Woeseibacteriota</taxon>
    </lineage>
</organism>
<dbReference type="EMBL" id="MGFP01000058">
    <property type="protein sequence ID" value="OGM08219.1"/>
    <property type="molecule type" value="Genomic_DNA"/>
</dbReference>
<name>A0A1F7X0H6_9BACT</name>
<dbReference type="InterPro" id="IPR007318">
    <property type="entry name" value="Phopholipid_MeTrfase"/>
</dbReference>
<evidence type="ECO:0008006" key="8">
    <source>
        <dbReference type="Google" id="ProtNLM"/>
    </source>
</evidence>
<reference evidence="6 7" key="1">
    <citation type="journal article" date="2016" name="Nat. Commun.">
        <title>Thousands of microbial genomes shed light on interconnected biogeochemical processes in an aquifer system.</title>
        <authorList>
            <person name="Anantharaman K."/>
            <person name="Brown C.T."/>
            <person name="Hug L.A."/>
            <person name="Sharon I."/>
            <person name="Castelle C.J."/>
            <person name="Probst A.J."/>
            <person name="Thomas B.C."/>
            <person name="Singh A."/>
            <person name="Wilkins M.J."/>
            <person name="Karaoz U."/>
            <person name="Brodie E.L."/>
            <person name="Williams K.H."/>
            <person name="Hubbard S.S."/>
            <person name="Banfield J.F."/>
        </authorList>
    </citation>
    <scope>NUCLEOTIDE SEQUENCE [LARGE SCALE GENOMIC DNA]</scope>
</reference>
<dbReference type="Pfam" id="PF04191">
    <property type="entry name" value="PEMT"/>
    <property type="match status" value="1"/>
</dbReference>
<evidence type="ECO:0000256" key="5">
    <source>
        <dbReference type="SAM" id="Phobius"/>
    </source>
</evidence>
<protein>
    <recommendedName>
        <fullName evidence="8">Steroid 5-alpha reductase C-terminal domain-containing protein</fullName>
    </recommendedName>
</protein>
<evidence type="ECO:0000256" key="3">
    <source>
        <dbReference type="ARBA" id="ARBA00022989"/>
    </source>
</evidence>
<feature type="transmembrane region" description="Helical" evidence="5">
    <location>
        <begin position="81"/>
        <end position="112"/>
    </location>
</feature>
<evidence type="ECO:0000256" key="1">
    <source>
        <dbReference type="ARBA" id="ARBA00004127"/>
    </source>
</evidence>
<dbReference type="GO" id="GO:0012505">
    <property type="term" value="C:endomembrane system"/>
    <property type="evidence" value="ECO:0007669"/>
    <property type="project" value="UniProtKB-SubCell"/>
</dbReference>